<keyword evidence="3" id="KW-1185">Reference proteome</keyword>
<name>A0A2T3Z393_TRIA4</name>
<feature type="region of interest" description="Disordered" evidence="1">
    <location>
        <begin position="1"/>
        <end position="28"/>
    </location>
</feature>
<organism evidence="2 3">
    <name type="scientific">Trichoderma asperellum (strain ATCC 204424 / CBS 433.97 / NBRC 101777)</name>
    <dbReference type="NCBI Taxonomy" id="1042311"/>
    <lineage>
        <taxon>Eukaryota</taxon>
        <taxon>Fungi</taxon>
        <taxon>Dikarya</taxon>
        <taxon>Ascomycota</taxon>
        <taxon>Pezizomycotina</taxon>
        <taxon>Sordariomycetes</taxon>
        <taxon>Hypocreomycetidae</taxon>
        <taxon>Hypocreales</taxon>
        <taxon>Hypocreaceae</taxon>
        <taxon>Trichoderma</taxon>
    </lineage>
</organism>
<dbReference type="AlphaFoldDB" id="A0A2T3Z393"/>
<reference evidence="2 3" key="1">
    <citation type="submission" date="2016-07" db="EMBL/GenBank/DDBJ databases">
        <title>Multiple horizontal gene transfer events from other fungi enriched the ability of initially mycotrophic Trichoderma (Ascomycota) to feed on dead plant biomass.</title>
        <authorList>
            <consortium name="DOE Joint Genome Institute"/>
            <person name="Aerts A."/>
            <person name="Atanasova L."/>
            <person name="Chenthamara K."/>
            <person name="Zhang J."/>
            <person name="Grujic M."/>
            <person name="Henrissat B."/>
            <person name="Kuo A."/>
            <person name="Salamov A."/>
            <person name="Lipzen A."/>
            <person name="Labutti K."/>
            <person name="Barry K."/>
            <person name="Miao Y."/>
            <person name="Rahimi M.J."/>
            <person name="Shen Q."/>
            <person name="Grigoriev I.V."/>
            <person name="Kubicek C.P."/>
            <person name="Druzhinina I.S."/>
        </authorList>
    </citation>
    <scope>NUCLEOTIDE SEQUENCE [LARGE SCALE GENOMIC DNA]</scope>
    <source>
        <strain evidence="2 3">CBS 433.97</strain>
    </source>
</reference>
<accession>A0A2T3Z393</accession>
<sequence length="168" mass="18728">MVSSRSEAEEVQEQRRPQAQAQANQLGRACVQKRALSNRALAEETRRRQSESKVPGEKEAQLCGFEIDSLYSGYSLSQGHKLPKAVAIWLDEQSNSLITPLLPRERGFECITTSSIDYYPDCPIVTDSGAFTSDADQPQQSSSQSQCLVRLGYTAYHWAAWLRVVASK</sequence>
<dbReference type="Proteomes" id="UP000240493">
    <property type="component" value="Unassembled WGS sequence"/>
</dbReference>
<gene>
    <name evidence="2" type="ORF">M441DRAFT_460076</name>
</gene>
<dbReference type="EMBL" id="KZ679264">
    <property type="protein sequence ID" value="PTB39220.1"/>
    <property type="molecule type" value="Genomic_DNA"/>
</dbReference>
<evidence type="ECO:0000256" key="1">
    <source>
        <dbReference type="SAM" id="MobiDB-lite"/>
    </source>
</evidence>
<proteinExistence type="predicted"/>
<evidence type="ECO:0000313" key="2">
    <source>
        <dbReference type="EMBL" id="PTB39220.1"/>
    </source>
</evidence>
<protein>
    <submittedName>
        <fullName evidence="2">Uncharacterized protein</fullName>
    </submittedName>
</protein>
<evidence type="ECO:0000313" key="3">
    <source>
        <dbReference type="Proteomes" id="UP000240493"/>
    </source>
</evidence>
<feature type="compositionally biased region" description="Basic and acidic residues" evidence="1">
    <location>
        <begin position="1"/>
        <end position="16"/>
    </location>
</feature>